<protein>
    <submittedName>
        <fullName evidence="2">Uncharacterized protein</fullName>
    </submittedName>
</protein>
<feature type="signal peptide" evidence="1">
    <location>
        <begin position="1"/>
        <end position="26"/>
    </location>
</feature>
<dbReference type="AlphaFoldDB" id="A0A7S2KC41"/>
<dbReference type="EMBL" id="HBGW01044883">
    <property type="protein sequence ID" value="CAD9571395.1"/>
    <property type="molecule type" value="Transcribed_RNA"/>
</dbReference>
<feature type="chain" id="PRO_5030598748" evidence="1">
    <location>
        <begin position="27"/>
        <end position="627"/>
    </location>
</feature>
<accession>A0A7S2KC41</accession>
<proteinExistence type="predicted"/>
<reference evidence="2" key="1">
    <citation type="submission" date="2021-01" db="EMBL/GenBank/DDBJ databases">
        <authorList>
            <person name="Corre E."/>
            <person name="Pelletier E."/>
            <person name="Niang G."/>
            <person name="Scheremetjew M."/>
            <person name="Finn R."/>
            <person name="Kale V."/>
            <person name="Holt S."/>
            <person name="Cochrane G."/>
            <person name="Meng A."/>
            <person name="Brown T."/>
            <person name="Cohen L."/>
        </authorList>
    </citation>
    <scope>NUCLEOTIDE SEQUENCE</scope>
    <source>
        <strain evidence="2">RCC3387</strain>
    </source>
</reference>
<organism evidence="2">
    <name type="scientific">Zooxanthella nutricula</name>
    <dbReference type="NCBI Taxonomy" id="1333877"/>
    <lineage>
        <taxon>Eukaryota</taxon>
        <taxon>Sar</taxon>
        <taxon>Alveolata</taxon>
        <taxon>Dinophyceae</taxon>
        <taxon>Peridiniales</taxon>
        <taxon>Peridiniales incertae sedis</taxon>
        <taxon>Zooxanthella</taxon>
    </lineage>
</organism>
<evidence type="ECO:0000313" key="2">
    <source>
        <dbReference type="EMBL" id="CAD9571395.1"/>
    </source>
</evidence>
<name>A0A7S2KC41_9DINO</name>
<gene>
    <name evidence="2" type="ORF">BRAN1462_LOCUS28477</name>
</gene>
<sequence length="627" mass="67145">MAPARLVASLLLAGAWLAGSSREGGADHADTCVEPTSLLQTRAVGPLLGDFIHFVEFLEAVQRTALRQAESEIGSFVRSGVFQMPVAPEINWPALGISHFGITKYPGFDIPKVNNALDAVVDVLKYNLSEQADFIAKHTSKLTLGLVAYKEALDAAFVNGTTTENEVFELAQVSASIVTGTEELLTGQARKAPFIQGQADRAWDTDTFASTLIGNSLLAIFLEELPEEGPGGATFVLDFSGEIQNGASRLQELKVRAVRNAPSTLLRARGFLKNTHRGPVLTQVQVGLLAGEFTRFNPDGPAEQWSVAKQTLGALGQFVVETFHTAMHLFGGSSIAAAQRSLPFDSLLHGALSPSATLTAFTLLEQAAILHSSHNSAFSGMIWDANITDQVALSADIADFFFKSSPEEILGMERLKKVPKWWLGGAPKFVKPISEFSKVVGQNVVKEAADGDFLEKLSVQLFSLTSFSDARVVTQGSAGQGFSKFFSNVMLVCGILHTAIFATREAITPLMGRAETAGFAPVLLGAQIGYNPSAQISQVFGALLNFATAAGYDAAPELGDGPYPGFERVPALARAAAKFQSDLNASRQDVLEFFGADYGKKVFLPAFYYPKNTPKPFGYGIVATTYI</sequence>
<keyword evidence="1" id="KW-0732">Signal</keyword>
<evidence type="ECO:0000256" key="1">
    <source>
        <dbReference type="SAM" id="SignalP"/>
    </source>
</evidence>